<accession>A0A1M7YWK2</accession>
<protein>
    <recommendedName>
        <fullName evidence="3">DinB family protein</fullName>
    </recommendedName>
</protein>
<dbReference type="AlphaFoldDB" id="A0A1M7YWK2"/>
<evidence type="ECO:0000313" key="1">
    <source>
        <dbReference type="EMBL" id="SHO56893.1"/>
    </source>
</evidence>
<dbReference type="RefSeq" id="WP_073583338.1">
    <property type="nucleotide sequence ID" value="NZ_AP024898.1"/>
</dbReference>
<keyword evidence="2" id="KW-1185">Reference proteome</keyword>
<proteinExistence type="predicted"/>
<dbReference type="PANTHER" id="PTHR39473">
    <property type="match status" value="1"/>
</dbReference>
<dbReference type="Proteomes" id="UP000184600">
    <property type="component" value="Unassembled WGS sequence"/>
</dbReference>
<dbReference type="OrthoDB" id="1162179at2"/>
<sequence length="183" mass="20989">MTSHTYDIRDTESLPLQPCIRGCLETLEQGHRFLQSIDDHQYTCSAPPHLSSSIGEHFRHLLDLFHAVRQPTGVIDYNTRRRGHAVERTRHIAISEVEQLRDWLKQLNHANLTLPVRVRTEVSLSQQEACDMMSTIERELTFVALHATHHYALARVAVSLNHIEVSDNFGFAPATVSYLREKN</sequence>
<evidence type="ECO:0000313" key="2">
    <source>
        <dbReference type="Proteomes" id="UP000184600"/>
    </source>
</evidence>
<reference evidence="2" key="1">
    <citation type="submission" date="2016-12" db="EMBL/GenBank/DDBJ databases">
        <authorList>
            <person name="Rodrigo-Torres L."/>
            <person name="Arahal R.D."/>
            <person name="Lucena T."/>
        </authorList>
    </citation>
    <scope>NUCLEOTIDE SEQUENCE [LARGE SCALE GENOMIC DNA]</scope>
</reference>
<evidence type="ECO:0008006" key="3">
    <source>
        <dbReference type="Google" id="ProtNLM"/>
    </source>
</evidence>
<organism evidence="1 2">
    <name type="scientific">Vibrio quintilis</name>
    <dbReference type="NCBI Taxonomy" id="1117707"/>
    <lineage>
        <taxon>Bacteria</taxon>
        <taxon>Pseudomonadati</taxon>
        <taxon>Pseudomonadota</taxon>
        <taxon>Gammaproteobacteria</taxon>
        <taxon>Vibrionales</taxon>
        <taxon>Vibrionaceae</taxon>
        <taxon>Vibrio</taxon>
    </lineage>
</organism>
<dbReference type="EMBL" id="FRFG01000031">
    <property type="protein sequence ID" value="SHO56893.1"/>
    <property type="molecule type" value="Genomic_DNA"/>
</dbReference>
<dbReference type="STRING" id="1117707.VQ7734_02662"/>
<gene>
    <name evidence="1" type="ORF">VQ7734_02662</name>
</gene>
<dbReference type="PANTHER" id="PTHR39473:SF1">
    <property type="entry name" value="DINB-LIKE DOMAIN-CONTAINING PROTEIN"/>
    <property type="match status" value="1"/>
</dbReference>
<name>A0A1M7YWK2_9VIBR</name>